<reference evidence="1" key="1">
    <citation type="submission" date="2021-06" db="EMBL/GenBank/DDBJ databases">
        <authorList>
            <person name="Kallberg Y."/>
            <person name="Tangrot J."/>
            <person name="Rosling A."/>
        </authorList>
    </citation>
    <scope>NUCLEOTIDE SEQUENCE</scope>
    <source>
        <strain evidence="1">IL203A</strain>
    </source>
</reference>
<dbReference type="Proteomes" id="UP000789702">
    <property type="component" value="Unassembled WGS sequence"/>
</dbReference>
<protein>
    <submittedName>
        <fullName evidence="1">5689_t:CDS:1</fullName>
    </submittedName>
</protein>
<gene>
    <name evidence="1" type="ORF">DHETER_LOCUS7637</name>
</gene>
<feature type="non-terminal residue" evidence="1">
    <location>
        <position position="1"/>
    </location>
</feature>
<sequence>LYNNYFLLKYTATNIEIKQFFEDFHINKCTRVEDKKDDFTEYVDECTNNHDKESMDRSNKYKSGIVQDNKSSECNYENSNKGKEKIIQPVVHNTRQWSKLSKIINS</sequence>
<name>A0ACA9MUP7_9GLOM</name>
<accession>A0ACA9MUP7</accession>
<dbReference type="EMBL" id="CAJVPU010011038">
    <property type="protein sequence ID" value="CAG8611040.1"/>
    <property type="molecule type" value="Genomic_DNA"/>
</dbReference>
<evidence type="ECO:0000313" key="1">
    <source>
        <dbReference type="EMBL" id="CAG8611040.1"/>
    </source>
</evidence>
<keyword evidence="2" id="KW-1185">Reference proteome</keyword>
<organism evidence="1 2">
    <name type="scientific">Dentiscutata heterogama</name>
    <dbReference type="NCBI Taxonomy" id="1316150"/>
    <lineage>
        <taxon>Eukaryota</taxon>
        <taxon>Fungi</taxon>
        <taxon>Fungi incertae sedis</taxon>
        <taxon>Mucoromycota</taxon>
        <taxon>Glomeromycotina</taxon>
        <taxon>Glomeromycetes</taxon>
        <taxon>Diversisporales</taxon>
        <taxon>Gigasporaceae</taxon>
        <taxon>Dentiscutata</taxon>
    </lineage>
</organism>
<feature type="non-terminal residue" evidence="1">
    <location>
        <position position="106"/>
    </location>
</feature>
<proteinExistence type="predicted"/>
<evidence type="ECO:0000313" key="2">
    <source>
        <dbReference type="Proteomes" id="UP000789702"/>
    </source>
</evidence>
<comment type="caution">
    <text evidence="1">The sequence shown here is derived from an EMBL/GenBank/DDBJ whole genome shotgun (WGS) entry which is preliminary data.</text>
</comment>